<feature type="transmembrane region" description="Helical" evidence="3">
    <location>
        <begin position="244"/>
        <end position="265"/>
    </location>
</feature>
<evidence type="ECO:0000256" key="2">
    <source>
        <dbReference type="SAM" id="MobiDB-lite"/>
    </source>
</evidence>
<gene>
    <name evidence="4" type="primary">Mfsd12-L3</name>
    <name evidence="4" type="ORF">Hamer_G012221</name>
</gene>
<dbReference type="GO" id="GO:0005886">
    <property type="term" value="C:plasma membrane"/>
    <property type="evidence" value="ECO:0007669"/>
    <property type="project" value="TreeGrafter"/>
</dbReference>
<feature type="transmembrane region" description="Helical" evidence="3">
    <location>
        <begin position="181"/>
        <end position="205"/>
    </location>
</feature>
<dbReference type="PANTHER" id="PTHR11328:SF28">
    <property type="entry name" value="MAJOR FACILITATOR SUPERFAMILY DOMAIN-CONTAINING PROTEIN 12"/>
    <property type="match status" value="1"/>
</dbReference>
<dbReference type="AlphaFoldDB" id="A0A8J5N0A5"/>
<sequence>MLRYSGLRLHPSAGLHDLSVPASRDQRRLMLPSGRHLTLPPPSPTHLTPTSRPSLPPNAHTRYILDVCSDVLVYLVAWITFAEDTTTANKFVDPGDASNFKTITITVLVVGTFFSVLFHLFTPERASTRTQAEAYQEVAASETQAETSPTTSTPQQEEQPVNSYTAHVRMMWKDWLAEPQFYQASVVVGIVIGLVAATVSALPWIPEFGMYIVAILWGTSSSILVIISLAFTADLIGRSTESSAFVYGSMSFADKIINGVAVLIIQELTSLGIFVPLMTAFIAICLINRQRLGRTQKLLQAERETGEASGSSLSSNSSELLLSTGTNLGYGAITKA</sequence>
<comment type="caution">
    <text evidence="4">The sequence shown here is derived from an EMBL/GenBank/DDBJ whole genome shotgun (WGS) entry which is preliminary data.</text>
</comment>
<keyword evidence="3" id="KW-1133">Transmembrane helix</keyword>
<feature type="transmembrane region" description="Helical" evidence="3">
    <location>
        <begin position="102"/>
        <end position="121"/>
    </location>
</feature>
<feature type="region of interest" description="Disordered" evidence="2">
    <location>
        <begin position="33"/>
        <end position="55"/>
    </location>
</feature>
<evidence type="ECO:0000256" key="1">
    <source>
        <dbReference type="ARBA" id="ARBA00008335"/>
    </source>
</evidence>
<feature type="transmembrane region" description="Helical" evidence="3">
    <location>
        <begin position="63"/>
        <end position="82"/>
    </location>
</feature>
<reference evidence="4" key="1">
    <citation type="journal article" date="2021" name="Sci. Adv.">
        <title>The American lobster genome reveals insights on longevity, neural, and immune adaptations.</title>
        <authorList>
            <person name="Polinski J.M."/>
            <person name="Zimin A.V."/>
            <person name="Clark K.F."/>
            <person name="Kohn A.B."/>
            <person name="Sadowski N."/>
            <person name="Timp W."/>
            <person name="Ptitsyn A."/>
            <person name="Khanna P."/>
            <person name="Romanova D.Y."/>
            <person name="Williams P."/>
            <person name="Greenwood S.J."/>
            <person name="Moroz L.L."/>
            <person name="Walt D.R."/>
            <person name="Bodnar A.G."/>
        </authorList>
    </citation>
    <scope>NUCLEOTIDE SEQUENCE</scope>
    <source>
        <strain evidence="4">GMGI-L3</strain>
    </source>
</reference>
<dbReference type="EMBL" id="JAHLQT010014894">
    <property type="protein sequence ID" value="KAG7170001.1"/>
    <property type="molecule type" value="Genomic_DNA"/>
</dbReference>
<dbReference type="InterPro" id="IPR039672">
    <property type="entry name" value="MFS_2"/>
</dbReference>
<comment type="similarity">
    <text evidence="1">Belongs to the major facilitator superfamily.</text>
</comment>
<organism evidence="4 5">
    <name type="scientific">Homarus americanus</name>
    <name type="common">American lobster</name>
    <dbReference type="NCBI Taxonomy" id="6706"/>
    <lineage>
        <taxon>Eukaryota</taxon>
        <taxon>Metazoa</taxon>
        <taxon>Ecdysozoa</taxon>
        <taxon>Arthropoda</taxon>
        <taxon>Crustacea</taxon>
        <taxon>Multicrustacea</taxon>
        <taxon>Malacostraca</taxon>
        <taxon>Eumalacostraca</taxon>
        <taxon>Eucarida</taxon>
        <taxon>Decapoda</taxon>
        <taxon>Pleocyemata</taxon>
        <taxon>Astacidea</taxon>
        <taxon>Nephropoidea</taxon>
        <taxon>Nephropidae</taxon>
        <taxon>Homarus</taxon>
    </lineage>
</organism>
<name>A0A8J5N0A5_HOMAM</name>
<dbReference type="PANTHER" id="PTHR11328">
    <property type="entry name" value="MAJOR FACILITATOR SUPERFAMILY DOMAIN-CONTAINING PROTEIN"/>
    <property type="match status" value="1"/>
</dbReference>
<keyword evidence="5" id="KW-1185">Reference proteome</keyword>
<keyword evidence="3" id="KW-0812">Transmembrane</keyword>
<feature type="compositionally biased region" description="Polar residues" evidence="2">
    <location>
        <begin position="141"/>
        <end position="160"/>
    </location>
</feature>
<proteinExistence type="inferred from homology"/>
<evidence type="ECO:0000256" key="3">
    <source>
        <dbReference type="SAM" id="Phobius"/>
    </source>
</evidence>
<dbReference type="GO" id="GO:0015293">
    <property type="term" value="F:symporter activity"/>
    <property type="evidence" value="ECO:0007669"/>
    <property type="project" value="InterPro"/>
</dbReference>
<evidence type="ECO:0000313" key="5">
    <source>
        <dbReference type="Proteomes" id="UP000747542"/>
    </source>
</evidence>
<feature type="region of interest" description="Disordered" evidence="2">
    <location>
        <begin position="132"/>
        <end position="160"/>
    </location>
</feature>
<feature type="transmembrane region" description="Helical" evidence="3">
    <location>
        <begin position="271"/>
        <end position="288"/>
    </location>
</feature>
<accession>A0A8J5N0A5</accession>
<protein>
    <submittedName>
        <fullName evidence="4">Major facilitator superfamily domain-containing protein 12-like 3</fullName>
    </submittedName>
</protein>
<feature type="transmembrane region" description="Helical" evidence="3">
    <location>
        <begin position="211"/>
        <end position="232"/>
    </location>
</feature>
<dbReference type="GO" id="GO:0008643">
    <property type="term" value="P:carbohydrate transport"/>
    <property type="evidence" value="ECO:0007669"/>
    <property type="project" value="InterPro"/>
</dbReference>
<keyword evidence="3" id="KW-0472">Membrane</keyword>
<evidence type="ECO:0000313" key="4">
    <source>
        <dbReference type="EMBL" id="KAG7170001.1"/>
    </source>
</evidence>
<dbReference type="Proteomes" id="UP000747542">
    <property type="component" value="Unassembled WGS sequence"/>
</dbReference>